<comment type="caution">
    <text evidence="1">The sequence shown here is derived from an EMBL/GenBank/DDBJ whole genome shotgun (WGS) entry which is preliminary data.</text>
</comment>
<dbReference type="EMBL" id="MTZU01000027">
    <property type="protein sequence ID" value="PCE32450.1"/>
    <property type="molecule type" value="Genomic_DNA"/>
</dbReference>
<dbReference type="AlphaFoldDB" id="A0A2A4FIF7"/>
<evidence type="ECO:0000313" key="2">
    <source>
        <dbReference type="Proteomes" id="UP000217994"/>
    </source>
</evidence>
<evidence type="ECO:0000313" key="1">
    <source>
        <dbReference type="EMBL" id="PCE32450.1"/>
    </source>
</evidence>
<dbReference type="Proteomes" id="UP000217994">
    <property type="component" value="Unassembled WGS sequence"/>
</dbReference>
<protein>
    <submittedName>
        <fullName evidence="1">Uncharacterized protein</fullName>
    </submittedName>
</protein>
<gene>
    <name evidence="1" type="ORF">BZL54_10640</name>
</gene>
<proteinExistence type="predicted"/>
<accession>A0A2A4FIF7</accession>
<organism evidence="1 2">
    <name type="scientific">Burkholderia ubonensis subsp. mesacidophila</name>
    <dbReference type="NCBI Taxonomy" id="265293"/>
    <lineage>
        <taxon>Bacteria</taxon>
        <taxon>Pseudomonadati</taxon>
        <taxon>Pseudomonadota</taxon>
        <taxon>Betaproteobacteria</taxon>
        <taxon>Burkholderiales</taxon>
        <taxon>Burkholderiaceae</taxon>
        <taxon>Burkholderia</taxon>
        <taxon>Burkholderia cepacia complex</taxon>
    </lineage>
</organism>
<reference evidence="1 2" key="1">
    <citation type="submission" date="2017-01" db="EMBL/GenBank/DDBJ databases">
        <title>Whole-Genome Shotgun Sequencing of Two beta-Proteobacterial Species in Search of the Bulgecin Biosynthetic Cluster.</title>
        <authorList>
            <person name="Horsman M.E."/>
            <person name="Marous D.R."/>
            <person name="Li R."/>
            <person name="Oliver R.A."/>
            <person name="Byun B."/>
            <person name="Emrich S.J."/>
            <person name="Boggess B."/>
            <person name="Townsend C.A."/>
            <person name="Mobashery S."/>
        </authorList>
    </citation>
    <scope>NUCLEOTIDE SEQUENCE [LARGE SCALE GENOMIC DNA]</scope>
    <source>
        <strain evidence="1 2">ATCC 31433</strain>
    </source>
</reference>
<sequence length="86" mass="9813">MAADGSILVVRIFGRLMNLDAFFAFSAMRVRFIQVIGRAFSDRRASPPQRANGRQALWRCRRRPPRVQPVTDSVQCSSAFEPSQRM</sequence>
<name>A0A2A4FIF7_9BURK</name>